<dbReference type="SUPFAM" id="SSF51905">
    <property type="entry name" value="FAD/NAD(P)-binding domain"/>
    <property type="match status" value="1"/>
</dbReference>
<dbReference type="InterPro" id="IPR007867">
    <property type="entry name" value="GMC_OxRtase_C"/>
</dbReference>
<dbReference type="PANTHER" id="PTHR47190">
    <property type="entry name" value="DEHYDROGENASE, PUTATIVE-RELATED"/>
    <property type="match status" value="1"/>
</dbReference>
<keyword evidence="2" id="KW-0285">Flavoprotein</keyword>
<dbReference type="InterPro" id="IPR000172">
    <property type="entry name" value="GMC_OxRdtase_N"/>
</dbReference>
<dbReference type="InterPro" id="IPR015920">
    <property type="entry name" value="Cellobiose_DH-like_cyt"/>
</dbReference>
<dbReference type="FunFam" id="2.60.40.1210:FF:000004">
    <property type="entry name" value="Cellobiose dehydrogenase"/>
    <property type="match status" value="1"/>
</dbReference>
<feature type="region of interest" description="Disordered" evidence="3">
    <location>
        <begin position="220"/>
        <end position="249"/>
    </location>
</feature>
<evidence type="ECO:0000256" key="2">
    <source>
        <dbReference type="RuleBase" id="RU003968"/>
    </source>
</evidence>
<dbReference type="GO" id="GO:0016614">
    <property type="term" value="F:oxidoreductase activity, acting on CH-OH group of donors"/>
    <property type="evidence" value="ECO:0007669"/>
    <property type="project" value="InterPro"/>
</dbReference>
<dbReference type="PANTHER" id="PTHR47190:SF2">
    <property type="entry name" value="CELLOBIOSE DEHYDROGENASE (AFU_ORTHOLOGUE AFUA_2G17620)"/>
    <property type="match status" value="1"/>
</dbReference>
<sequence>MKTFGLKGLLGLTASISSLSHGVLAQAGSYTDPETGIIFGTYTVSEQQTTGGLTYGWALPEDAGTVDSTEFIGLIIGSHTGGKGYTGISHGGTMVSALLFMAFPNGEEVGTSFRFATGYTAPEIYAGDAIVTPISTIVEESTFKIIYRCQNCLAWDHNGATGNRPTSSGSVVFGWAQDTEGPADPADPDSAVSQHNNGQGLFSLTVADAANALYSEWINLGPGPEPTESPTATPTATPTSTTTVPGPTFTGTPVPTDLAFDYVVVGGGAGGIPVADKISEAGHSVLLIEKGPPSTYQFGGRIGPEWLDGANLTRFDVPGLCNQIWVDSQGIACTDVDQMAGCVLGGGTAVNSGLFWKPPAADWDVVFPEGWRSQDMAEAQARVFERIPSTDHTSMDGTIRLLDGYNVLGKALLEAGWENVTANEEPDKKDKVFTFTPYMFKNAERFGPLGAYLTTAVERENFNLWTNTAVRRLVRTGGHVTGLEVEAFAEGGYTGVVNLTPETGRAILSSGALGTPKVLMRSGIGPLDALEVVAASRTDGETMIGQEEWIELPVGHNLVDHVNTDTVIRHPDVVFYDFYAAYDDPIPEDRDMYLDSRSGILAQAAPNMNPFFFRTLTGDDGIERTFQYSARVEGALGEDNNNTMTISQYLGRGSVSRGRVTITPSLTMTVSDAPYLKDEGDVAAVIAGLKEVVEIFAPVTNLTWLQPAEGVTVEQFVANYTVSTSTRRANHWMGSSKMGTDDGREGGTSVVDLNTKVYGMDNLFVVDAGIFPGMITTNPTSLIVTVAEKAAERILALPSA</sequence>
<dbReference type="Pfam" id="PF05199">
    <property type="entry name" value="GMC_oxred_C"/>
    <property type="match status" value="1"/>
</dbReference>
<keyword evidence="4" id="KW-0732">Signal</keyword>
<name>A0A2B7XRL9_9EURO</name>
<comment type="caution">
    <text evidence="7">The sequence shown here is derived from an EMBL/GenBank/DDBJ whole genome shotgun (WGS) entry which is preliminary data.</text>
</comment>
<dbReference type="SUPFAM" id="SSF49344">
    <property type="entry name" value="CBD9-like"/>
    <property type="match status" value="1"/>
</dbReference>
<evidence type="ECO:0000259" key="6">
    <source>
        <dbReference type="PROSITE" id="PS00624"/>
    </source>
</evidence>
<evidence type="ECO:0000313" key="8">
    <source>
        <dbReference type="Proteomes" id="UP000223968"/>
    </source>
</evidence>
<dbReference type="Gene3D" id="3.30.410.10">
    <property type="entry name" value="Cholesterol Oxidase, domain 2"/>
    <property type="match status" value="1"/>
</dbReference>
<evidence type="ECO:0000256" key="1">
    <source>
        <dbReference type="ARBA" id="ARBA00010790"/>
    </source>
</evidence>
<dbReference type="InterPro" id="IPR036188">
    <property type="entry name" value="FAD/NAD-bd_sf"/>
</dbReference>
<dbReference type="OrthoDB" id="413885at2759"/>
<evidence type="ECO:0000256" key="3">
    <source>
        <dbReference type="SAM" id="MobiDB-lite"/>
    </source>
</evidence>
<evidence type="ECO:0000256" key="4">
    <source>
        <dbReference type="SAM" id="SignalP"/>
    </source>
</evidence>
<feature type="chain" id="PRO_5012157176" description="Glucose-methanol-choline oxidoreductase N-terminal domain-containing protein" evidence="4">
    <location>
        <begin position="26"/>
        <end position="800"/>
    </location>
</feature>
<dbReference type="Gene3D" id="3.50.50.60">
    <property type="entry name" value="FAD/NAD(P)-binding domain"/>
    <property type="match status" value="1"/>
</dbReference>
<feature type="compositionally biased region" description="Low complexity" evidence="3">
    <location>
        <begin position="226"/>
        <end position="249"/>
    </location>
</feature>
<protein>
    <recommendedName>
        <fullName evidence="5 6">Glucose-methanol-choline oxidoreductase N-terminal domain-containing protein</fullName>
    </recommendedName>
</protein>
<feature type="signal peptide" evidence="4">
    <location>
        <begin position="1"/>
        <end position="25"/>
    </location>
</feature>
<dbReference type="Pfam" id="PF16010">
    <property type="entry name" value="CDH-cyt"/>
    <property type="match status" value="1"/>
</dbReference>
<evidence type="ECO:0000259" key="5">
    <source>
        <dbReference type="PROSITE" id="PS00623"/>
    </source>
</evidence>
<dbReference type="EMBL" id="PDNB01000073">
    <property type="protein sequence ID" value="PGH11401.1"/>
    <property type="molecule type" value="Genomic_DNA"/>
</dbReference>
<organism evidence="7 8">
    <name type="scientific">Helicocarpus griseus UAMH5409</name>
    <dbReference type="NCBI Taxonomy" id="1447875"/>
    <lineage>
        <taxon>Eukaryota</taxon>
        <taxon>Fungi</taxon>
        <taxon>Dikarya</taxon>
        <taxon>Ascomycota</taxon>
        <taxon>Pezizomycotina</taxon>
        <taxon>Eurotiomycetes</taxon>
        <taxon>Eurotiomycetidae</taxon>
        <taxon>Onygenales</taxon>
        <taxon>Ajellomycetaceae</taxon>
        <taxon>Helicocarpus</taxon>
    </lineage>
</organism>
<dbReference type="STRING" id="1447875.A0A2B7XRL9"/>
<dbReference type="Gene3D" id="2.60.40.1210">
    <property type="entry name" value="Cellobiose dehydrogenase, cytochrome domain"/>
    <property type="match status" value="1"/>
</dbReference>
<dbReference type="Proteomes" id="UP000223968">
    <property type="component" value="Unassembled WGS sequence"/>
</dbReference>
<dbReference type="Pfam" id="PF00732">
    <property type="entry name" value="GMC_oxred_N"/>
    <property type="match status" value="1"/>
</dbReference>
<dbReference type="PROSITE" id="PS00624">
    <property type="entry name" value="GMC_OXRED_2"/>
    <property type="match status" value="1"/>
</dbReference>
<feature type="domain" description="Glucose-methanol-choline oxidoreductase N-terminal" evidence="5">
    <location>
        <begin position="341"/>
        <end position="364"/>
    </location>
</feature>
<dbReference type="CDD" id="cd09630">
    <property type="entry name" value="CDH_like_cytochrome"/>
    <property type="match status" value="1"/>
</dbReference>
<reference evidence="7 8" key="1">
    <citation type="submission" date="2017-10" db="EMBL/GenBank/DDBJ databases">
        <title>Comparative genomics in systemic dimorphic fungi from Ajellomycetaceae.</title>
        <authorList>
            <person name="Munoz J.F."/>
            <person name="Mcewen J.G."/>
            <person name="Clay O.K."/>
            <person name="Cuomo C.A."/>
        </authorList>
    </citation>
    <scope>NUCLEOTIDE SEQUENCE [LARGE SCALE GENOMIC DNA]</scope>
    <source>
        <strain evidence="7 8">UAMH5409</strain>
    </source>
</reference>
<dbReference type="GO" id="GO:0050660">
    <property type="term" value="F:flavin adenine dinucleotide binding"/>
    <property type="evidence" value="ECO:0007669"/>
    <property type="project" value="InterPro"/>
</dbReference>
<comment type="similarity">
    <text evidence="1 2">Belongs to the GMC oxidoreductase family.</text>
</comment>
<feature type="domain" description="Glucose-methanol-choline oxidoreductase N-terminal" evidence="6">
    <location>
        <begin position="511"/>
        <end position="525"/>
    </location>
</feature>
<keyword evidence="8" id="KW-1185">Reference proteome</keyword>
<dbReference type="InterPro" id="IPR053208">
    <property type="entry name" value="GMC_Oxidoreductase_CD"/>
</dbReference>
<evidence type="ECO:0000313" key="7">
    <source>
        <dbReference type="EMBL" id="PGH11401.1"/>
    </source>
</evidence>
<proteinExistence type="inferred from homology"/>
<keyword evidence="2" id="KW-0274">FAD</keyword>
<gene>
    <name evidence="7" type="ORF">AJ79_04902</name>
</gene>
<accession>A0A2B7XRL9</accession>
<dbReference type="PROSITE" id="PS00623">
    <property type="entry name" value="GMC_OXRED_1"/>
    <property type="match status" value="1"/>
</dbReference>
<dbReference type="AlphaFoldDB" id="A0A2B7XRL9"/>
<dbReference type="SUPFAM" id="SSF54373">
    <property type="entry name" value="FAD-linked reductases, C-terminal domain"/>
    <property type="match status" value="1"/>
</dbReference>